<keyword evidence="7" id="KW-0072">Autophagy</keyword>
<dbReference type="AlphaFoldDB" id="A0A3P6NXV1"/>
<keyword evidence="5" id="KW-0813">Transport</keyword>
<dbReference type="PANTHER" id="PTHR13190">
    <property type="entry name" value="AUTOPHAGY-RELATED 2, ISOFORM A"/>
    <property type="match status" value="1"/>
</dbReference>
<evidence type="ECO:0000256" key="11">
    <source>
        <dbReference type="ARBA" id="ARBA00024615"/>
    </source>
</evidence>
<dbReference type="GO" id="GO:0061709">
    <property type="term" value="P:reticulophagy"/>
    <property type="evidence" value="ECO:0007669"/>
    <property type="project" value="TreeGrafter"/>
</dbReference>
<feature type="region of interest" description="Disordered" evidence="12">
    <location>
        <begin position="514"/>
        <end position="544"/>
    </location>
</feature>
<dbReference type="GO" id="GO:0005789">
    <property type="term" value="C:endoplasmic reticulum membrane"/>
    <property type="evidence" value="ECO:0007669"/>
    <property type="project" value="UniProtKB-SubCell"/>
</dbReference>
<evidence type="ECO:0000256" key="9">
    <source>
        <dbReference type="ARBA" id="ARBA00023136"/>
    </source>
</evidence>
<dbReference type="EMBL" id="UYRT01000652">
    <property type="protein sequence ID" value="VDK28509.1"/>
    <property type="molecule type" value="Genomic_DNA"/>
</dbReference>
<keyword evidence="8" id="KW-0445">Lipid transport</keyword>
<evidence type="ECO:0000256" key="2">
    <source>
        <dbReference type="ARBA" id="ARBA00004623"/>
    </source>
</evidence>
<dbReference type="GO" id="GO:0061908">
    <property type="term" value="C:phagophore"/>
    <property type="evidence" value="ECO:0007669"/>
    <property type="project" value="TreeGrafter"/>
</dbReference>
<dbReference type="GO" id="GO:0000422">
    <property type="term" value="P:autophagy of mitochondrion"/>
    <property type="evidence" value="ECO:0007669"/>
    <property type="project" value="TreeGrafter"/>
</dbReference>
<comment type="similarity">
    <text evidence="3">Belongs to the ATG2 family.</text>
</comment>
<name>A0A3P6NXV1_9BILA</name>
<sequence>MELYKFECIFEQLKLFASLVPYIQAKESREESKGIDDFIEVESRFIQLLHVGMLQLEVMAAKSFENLDSDTGQRSPLLEIRCKNDLLKVWACSDSICLIVNAIAELLDAQGAEQAHNAQVPSSAAYDVENGKEHSADEQRADFEASVAQTERDGRNEHATGNATYSQETLTGKTNLLSDALLDLSDTRADLTDTEERRSRRESFGQIESDEEFCVVDKIPGSGITAPGGKPRARFLFDDDPPITVDNYLKRIDDRSEKTVLLAAEDSRTPLVRYVVSDVSLELHLYGGTDFGTSKPPSKPYSMSTSGRIRRDNCPAGGCYRDYSAHVELQLSKVKFLFEIYEDDAPISSTRLFTIERMEIMDRMMASKINKLLYPYVCDQSFPRRSHSPVFSLRVCETAQNEGRMKVSLMPLRINADQDTLEFLEDYLNDLSAGVHLLHPGEVEMPEKPLLEMCGNEDTHFVQHAFVNAVLHTVSPSVHNANAQPTTCESKTSSDQQQRMDSGLEPDLLNIYMDDNSSADESDRENVAVGKPSGSAADLFDDSGPVSGDIMELMHSSSEPHSSTAVLYQYNRGTANAEQFQTSRRSDLSPPVPKGTNENLLGGVCRDEESDAITTSSAVLSQQSQQQHAKAASVSNGRRADSLAKGKIYFVEFTFSPSTVIRLDLSGKRVRSDRGWIVGFVLGLSDFKCTEIRLKELHCSRGLLGYDRCAKFALDAWLKDINNKQLMQFITSYAPIKSLVELGLGIRDLFLMPVQEYRREEGHVVKGLQKGAESFGLSTATATVDVLQKMVGVVQGVAELAFDIVSPDSPAVRYRRRMIGYSASRPPSDIRDGFNMAYEAMRQEVRDTAYVLHLAAQEDRACGYWAVRGLLRHATPTVIRPIVAMSRATAHILSGLRNQMKPISHKFV</sequence>
<dbReference type="GO" id="GO:0000045">
    <property type="term" value="P:autophagosome assembly"/>
    <property type="evidence" value="ECO:0007669"/>
    <property type="project" value="TreeGrafter"/>
</dbReference>
<dbReference type="OrthoDB" id="18982at2759"/>
<dbReference type="Pfam" id="PF13329">
    <property type="entry name" value="ATG2_CAD"/>
    <property type="match status" value="2"/>
</dbReference>
<dbReference type="GO" id="GO:0006869">
    <property type="term" value="P:lipid transport"/>
    <property type="evidence" value="ECO:0007669"/>
    <property type="project" value="UniProtKB-KW"/>
</dbReference>
<dbReference type="GO" id="GO:0034045">
    <property type="term" value="C:phagophore assembly site membrane"/>
    <property type="evidence" value="ECO:0007669"/>
    <property type="project" value="UniProtKB-SubCell"/>
</dbReference>
<keyword evidence="9" id="KW-0472">Membrane</keyword>
<keyword evidence="6" id="KW-0256">Endoplasmic reticulum</keyword>
<keyword evidence="14" id="KW-1185">Reference proteome</keyword>
<dbReference type="GO" id="GO:0034727">
    <property type="term" value="P:piecemeal microautophagy of the nucleus"/>
    <property type="evidence" value="ECO:0007669"/>
    <property type="project" value="TreeGrafter"/>
</dbReference>
<dbReference type="GO" id="GO:0043495">
    <property type="term" value="F:protein-membrane adaptor activity"/>
    <property type="evidence" value="ECO:0007669"/>
    <property type="project" value="TreeGrafter"/>
</dbReference>
<evidence type="ECO:0000256" key="4">
    <source>
        <dbReference type="ARBA" id="ARBA00018070"/>
    </source>
</evidence>
<organism evidence="13 14">
    <name type="scientific">Gongylonema pulchrum</name>
    <dbReference type="NCBI Taxonomy" id="637853"/>
    <lineage>
        <taxon>Eukaryota</taxon>
        <taxon>Metazoa</taxon>
        <taxon>Ecdysozoa</taxon>
        <taxon>Nematoda</taxon>
        <taxon>Chromadorea</taxon>
        <taxon>Rhabditida</taxon>
        <taxon>Spirurina</taxon>
        <taxon>Spiruromorpha</taxon>
        <taxon>Spiruroidea</taxon>
        <taxon>Gongylonematidae</taxon>
        <taxon>Gongylonema</taxon>
    </lineage>
</organism>
<dbReference type="GO" id="GO:0061723">
    <property type="term" value="P:glycophagy"/>
    <property type="evidence" value="ECO:0007669"/>
    <property type="project" value="TreeGrafter"/>
</dbReference>
<accession>A0A3P6NXV1</accession>
<evidence type="ECO:0000256" key="8">
    <source>
        <dbReference type="ARBA" id="ARBA00023055"/>
    </source>
</evidence>
<evidence type="ECO:0000256" key="10">
    <source>
        <dbReference type="ARBA" id="ARBA00024479"/>
    </source>
</evidence>
<feature type="region of interest" description="Disordered" evidence="12">
    <location>
        <begin position="577"/>
        <end position="601"/>
    </location>
</feature>
<feature type="compositionally biased region" description="Basic and acidic residues" evidence="12">
    <location>
        <begin position="129"/>
        <end position="143"/>
    </location>
</feature>
<evidence type="ECO:0000313" key="13">
    <source>
        <dbReference type="EMBL" id="VDK28509.1"/>
    </source>
</evidence>
<comment type="subcellular location">
    <subcellularLocation>
        <location evidence="1">Endoplasmic reticulum membrane</location>
        <topology evidence="1">Peripheral membrane protein</topology>
    </subcellularLocation>
    <subcellularLocation>
        <location evidence="2">Preautophagosomal structure membrane</location>
        <topology evidence="2">Peripheral membrane protein</topology>
    </subcellularLocation>
</comment>
<feature type="region of interest" description="Disordered" evidence="12">
    <location>
        <begin position="480"/>
        <end position="500"/>
    </location>
</feature>
<dbReference type="PANTHER" id="PTHR13190:SF1">
    <property type="entry name" value="AUTOPHAGY-RELATED 2, ISOFORM A"/>
    <property type="match status" value="1"/>
</dbReference>
<evidence type="ECO:0000256" key="1">
    <source>
        <dbReference type="ARBA" id="ARBA00004406"/>
    </source>
</evidence>
<evidence type="ECO:0000313" key="14">
    <source>
        <dbReference type="Proteomes" id="UP000271098"/>
    </source>
</evidence>
<evidence type="ECO:0000256" key="3">
    <source>
        <dbReference type="ARBA" id="ARBA00009714"/>
    </source>
</evidence>
<dbReference type="Proteomes" id="UP000271098">
    <property type="component" value="Unassembled WGS sequence"/>
</dbReference>
<gene>
    <name evidence="13" type="ORF">GPUH_LOCUS677</name>
</gene>
<dbReference type="GO" id="GO:0032266">
    <property type="term" value="F:phosphatidylinositol-3-phosphate binding"/>
    <property type="evidence" value="ECO:0007669"/>
    <property type="project" value="TreeGrafter"/>
</dbReference>
<feature type="region of interest" description="Disordered" evidence="12">
    <location>
        <begin position="118"/>
        <end position="143"/>
    </location>
</feature>
<evidence type="ECO:0000256" key="12">
    <source>
        <dbReference type="SAM" id="MobiDB-lite"/>
    </source>
</evidence>
<comment type="catalytic activity">
    <reaction evidence="11">
        <text>a 1,2-diacyl-sn-glycero-3-phosphoethanolamine(in) = a 1,2-diacyl-sn-glycero-3-phosphoethanolamine(out)</text>
        <dbReference type="Rhea" id="RHEA:38895"/>
        <dbReference type="ChEBI" id="CHEBI:64612"/>
    </reaction>
</comment>
<proteinExistence type="inferred from homology"/>
<evidence type="ECO:0000256" key="7">
    <source>
        <dbReference type="ARBA" id="ARBA00023006"/>
    </source>
</evidence>
<evidence type="ECO:0000256" key="5">
    <source>
        <dbReference type="ARBA" id="ARBA00022448"/>
    </source>
</evidence>
<dbReference type="InterPro" id="IPR026849">
    <property type="entry name" value="ATG2"/>
</dbReference>
<reference evidence="13 14" key="1">
    <citation type="submission" date="2018-11" db="EMBL/GenBank/DDBJ databases">
        <authorList>
            <consortium name="Pathogen Informatics"/>
        </authorList>
    </citation>
    <scope>NUCLEOTIDE SEQUENCE [LARGE SCALE GENOMIC DNA]</scope>
</reference>
<evidence type="ECO:0000256" key="6">
    <source>
        <dbReference type="ARBA" id="ARBA00022824"/>
    </source>
</evidence>
<protein>
    <recommendedName>
        <fullName evidence="4">Autophagy-related protein 2</fullName>
    </recommendedName>
</protein>
<comment type="catalytic activity">
    <reaction evidence="10">
        <text>a 1,2-diacyl-sn-glycero-3-phospho-L-serine(in) = a 1,2-diacyl-sn-glycero-3-phospho-L-serine(out)</text>
        <dbReference type="Rhea" id="RHEA:38663"/>
        <dbReference type="ChEBI" id="CHEBI:57262"/>
    </reaction>
</comment>